<dbReference type="Gene3D" id="2.60.40.230">
    <property type="entry name" value="Neocarzinostatin-like"/>
    <property type="match status" value="1"/>
</dbReference>
<dbReference type="Proteomes" id="UP000662857">
    <property type="component" value="Chromosome"/>
</dbReference>
<evidence type="ECO:0000256" key="3">
    <source>
        <dbReference type="SAM" id="SignalP"/>
    </source>
</evidence>
<reference evidence="4" key="1">
    <citation type="submission" date="2021-02" db="EMBL/GenBank/DDBJ databases">
        <title>Natrosporangium hydrolyticum gen. nov., sp. nov, a haloalkaliphilic actinobacterium from a soda solonchak soil.</title>
        <authorList>
            <person name="Sorokin D.Y."/>
            <person name="Khijniak T.V."/>
            <person name="Zakharycheva A.P."/>
            <person name="Boueva O.V."/>
            <person name="Ariskina E.V."/>
            <person name="Hahnke R.L."/>
            <person name="Bunk B."/>
            <person name="Sproer C."/>
            <person name="Schumann P."/>
            <person name="Evtushenko L.I."/>
            <person name="Kublanov I.V."/>
        </authorList>
    </citation>
    <scope>NUCLEOTIDE SEQUENCE</scope>
    <source>
        <strain evidence="4">DSM 106523</strain>
    </source>
</reference>
<feature type="compositionally biased region" description="Gly residues" evidence="1">
    <location>
        <begin position="188"/>
        <end position="204"/>
    </location>
</feature>
<dbReference type="SUPFAM" id="SSF49319">
    <property type="entry name" value="Actinoxanthin-like"/>
    <property type="match status" value="1"/>
</dbReference>
<dbReference type="KEGG" id="nhy:JQS43_22675"/>
<dbReference type="AlphaFoldDB" id="A0A895YA91"/>
<feature type="region of interest" description="Disordered" evidence="1">
    <location>
        <begin position="157"/>
        <end position="243"/>
    </location>
</feature>
<name>A0A895YA91_9ACTN</name>
<dbReference type="RefSeq" id="WP_239676406.1">
    <property type="nucleotide sequence ID" value="NZ_CP070499.1"/>
</dbReference>
<accession>A0A895YA91</accession>
<keyword evidence="2" id="KW-0472">Membrane</keyword>
<sequence>MRELARRRLLPTCALLALAAPVASSAAAGPAAAAQSSGTGPEGQQVTVSTTTGIDRSGATVTVQGSGFDTNKGIYVAYCVDNGPGVLPSPCGGGADTSGSLGASHWISDNPPSYAGDLAVPYDSGGSFSVTLRLTPTIGDIDCLAGGCAVVTRADHTRGADRTQDVRVPVSFAGSGGGEPDGSRSGDTGAGTSDGGSNDGGSPAGSGSDPNGADGSGDGDPAEPEPAGGVAPAPSAAATPAPEELSIARVSSSGTAGTWWWTATASLATLLLGLIVTNRVIRRRRAAP</sequence>
<evidence type="ECO:0000256" key="1">
    <source>
        <dbReference type="SAM" id="MobiDB-lite"/>
    </source>
</evidence>
<feature type="region of interest" description="Disordered" evidence="1">
    <location>
        <begin position="32"/>
        <end position="52"/>
    </location>
</feature>
<evidence type="ECO:0008006" key="6">
    <source>
        <dbReference type="Google" id="ProtNLM"/>
    </source>
</evidence>
<feature type="chain" id="PRO_5034662724" description="IPT/TIG domain-containing protein" evidence="3">
    <location>
        <begin position="34"/>
        <end position="288"/>
    </location>
</feature>
<keyword evidence="5" id="KW-1185">Reference proteome</keyword>
<dbReference type="InterPro" id="IPR027273">
    <property type="entry name" value="Neocarzinostatin-like"/>
</dbReference>
<dbReference type="InterPro" id="IPR006311">
    <property type="entry name" value="TAT_signal"/>
</dbReference>
<dbReference type="EMBL" id="CP070499">
    <property type="protein sequence ID" value="QSB14281.1"/>
    <property type="molecule type" value="Genomic_DNA"/>
</dbReference>
<keyword evidence="3" id="KW-0732">Signal</keyword>
<proteinExistence type="predicted"/>
<feature type="signal peptide" evidence="3">
    <location>
        <begin position="1"/>
        <end position="33"/>
    </location>
</feature>
<feature type="transmembrane region" description="Helical" evidence="2">
    <location>
        <begin position="259"/>
        <end position="281"/>
    </location>
</feature>
<dbReference type="PROSITE" id="PS51318">
    <property type="entry name" value="TAT"/>
    <property type="match status" value="1"/>
</dbReference>
<evidence type="ECO:0000256" key="2">
    <source>
        <dbReference type="SAM" id="Phobius"/>
    </source>
</evidence>
<feature type="compositionally biased region" description="Low complexity" evidence="1">
    <location>
        <begin position="225"/>
        <end position="243"/>
    </location>
</feature>
<evidence type="ECO:0000313" key="5">
    <source>
        <dbReference type="Proteomes" id="UP000662857"/>
    </source>
</evidence>
<keyword evidence="2" id="KW-1133">Transmembrane helix</keyword>
<gene>
    <name evidence="4" type="ORF">JQS43_22675</name>
</gene>
<protein>
    <recommendedName>
        <fullName evidence="6">IPT/TIG domain-containing protein</fullName>
    </recommendedName>
</protein>
<evidence type="ECO:0000313" key="4">
    <source>
        <dbReference type="EMBL" id="QSB14281.1"/>
    </source>
</evidence>
<feature type="compositionally biased region" description="Polar residues" evidence="1">
    <location>
        <begin position="37"/>
        <end position="52"/>
    </location>
</feature>
<keyword evidence="2" id="KW-0812">Transmembrane</keyword>
<organism evidence="4 5">
    <name type="scientific">Natronosporangium hydrolyticum</name>
    <dbReference type="NCBI Taxonomy" id="2811111"/>
    <lineage>
        <taxon>Bacteria</taxon>
        <taxon>Bacillati</taxon>
        <taxon>Actinomycetota</taxon>
        <taxon>Actinomycetes</taxon>
        <taxon>Micromonosporales</taxon>
        <taxon>Micromonosporaceae</taxon>
        <taxon>Natronosporangium</taxon>
    </lineage>
</organism>